<reference evidence="1" key="1">
    <citation type="submission" date="2018-02" db="EMBL/GenBank/DDBJ databases">
        <title>Rhizophora mucronata_Transcriptome.</title>
        <authorList>
            <person name="Meera S.P."/>
            <person name="Sreeshan A."/>
            <person name="Augustine A."/>
        </authorList>
    </citation>
    <scope>NUCLEOTIDE SEQUENCE</scope>
    <source>
        <tissue evidence="1">Leaf</tissue>
    </source>
</reference>
<accession>A0A2P2IT02</accession>
<organism evidence="1">
    <name type="scientific">Rhizophora mucronata</name>
    <name type="common">Asiatic mangrove</name>
    <dbReference type="NCBI Taxonomy" id="61149"/>
    <lineage>
        <taxon>Eukaryota</taxon>
        <taxon>Viridiplantae</taxon>
        <taxon>Streptophyta</taxon>
        <taxon>Embryophyta</taxon>
        <taxon>Tracheophyta</taxon>
        <taxon>Spermatophyta</taxon>
        <taxon>Magnoliopsida</taxon>
        <taxon>eudicotyledons</taxon>
        <taxon>Gunneridae</taxon>
        <taxon>Pentapetalae</taxon>
        <taxon>rosids</taxon>
        <taxon>fabids</taxon>
        <taxon>Malpighiales</taxon>
        <taxon>Rhizophoraceae</taxon>
        <taxon>Rhizophora</taxon>
    </lineage>
</organism>
<dbReference type="AlphaFoldDB" id="A0A2P2IT02"/>
<dbReference type="EMBL" id="GGEC01003882">
    <property type="protein sequence ID" value="MBW84365.1"/>
    <property type="molecule type" value="Transcribed_RNA"/>
</dbReference>
<protein>
    <submittedName>
        <fullName evidence="1">Uncharacterized protein</fullName>
    </submittedName>
</protein>
<proteinExistence type="predicted"/>
<evidence type="ECO:0000313" key="1">
    <source>
        <dbReference type="EMBL" id="MBW84365.1"/>
    </source>
</evidence>
<name>A0A2P2IT02_RHIMU</name>
<sequence>MHTKLTEKKKNLYTHLILFSAIKLTYGSERMAYSSVTD</sequence>